<evidence type="ECO:0000313" key="2">
    <source>
        <dbReference type="Proteomes" id="UP001158360"/>
    </source>
</evidence>
<dbReference type="EMBL" id="JAODZM010000044">
    <property type="protein sequence ID" value="MDH0198192.1"/>
    <property type="molecule type" value="Genomic_DNA"/>
</dbReference>
<comment type="caution">
    <text evidence="1">The sequence shown here is derived from an EMBL/GenBank/DDBJ whole genome shotgun (WGS) entry which is preliminary data.</text>
</comment>
<dbReference type="RefSeq" id="WP_081354993.1">
    <property type="nucleotide sequence ID" value="NZ_JAODZM010000044.1"/>
</dbReference>
<name>A0AAW6SCE2_ENTCL</name>
<evidence type="ECO:0008006" key="3">
    <source>
        <dbReference type="Google" id="ProtNLM"/>
    </source>
</evidence>
<reference evidence="1" key="1">
    <citation type="submission" date="2022-09" db="EMBL/GenBank/DDBJ databases">
        <title>Intensive care unit water sources are persistently colonized with multi-drug resistant bacteria and are the site of extensive horizontal gene transfer of antibiotic resistance genes.</title>
        <authorList>
            <person name="Diorio-Toth L."/>
        </authorList>
    </citation>
    <scope>NUCLEOTIDE SEQUENCE</scope>
    <source>
        <strain evidence="1">GD04139</strain>
    </source>
</reference>
<dbReference type="PROSITE" id="PS51257">
    <property type="entry name" value="PROKAR_LIPOPROTEIN"/>
    <property type="match status" value="1"/>
</dbReference>
<gene>
    <name evidence="1" type="ORF">N7383_21480</name>
</gene>
<sequence>MSATKNDVIAEQTLSQRLKVYFFSITLIGCHFSGKHNSDSIEVSMPSIRKHRSFISLSRRKRRQKVIQLKNRLRNTRHIYGGIFYDECDIDQYYNTKDYIWNWSDIYFLGLQPDVLWNAEIITTQTAFNDVVGSLAFEEAYSLLNTHQREEEFRLDTMQRDSPRHLTRYAIFNGLTFSEYLSKREQEIALNTPIQIYSEYRYLPGYSYGIGLKMIVDAPALNVDVIEAVIRDFRRRGESEWQSNVVISTPSQL</sequence>
<dbReference type="AlphaFoldDB" id="A0AAW6SCE2"/>
<dbReference type="Proteomes" id="UP001158360">
    <property type="component" value="Unassembled WGS sequence"/>
</dbReference>
<organism evidence="1 2">
    <name type="scientific">Enterobacter cloacae</name>
    <dbReference type="NCBI Taxonomy" id="550"/>
    <lineage>
        <taxon>Bacteria</taxon>
        <taxon>Pseudomonadati</taxon>
        <taxon>Pseudomonadota</taxon>
        <taxon>Gammaproteobacteria</taxon>
        <taxon>Enterobacterales</taxon>
        <taxon>Enterobacteriaceae</taxon>
        <taxon>Enterobacter</taxon>
        <taxon>Enterobacter cloacae complex</taxon>
    </lineage>
</organism>
<evidence type="ECO:0000313" key="1">
    <source>
        <dbReference type="EMBL" id="MDH0198192.1"/>
    </source>
</evidence>
<protein>
    <recommendedName>
        <fullName evidence="3">Lipoprotein</fullName>
    </recommendedName>
</protein>
<proteinExistence type="predicted"/>
<accession>A0AAW6SCE2</accession>